<dbReference type="InterPro" id="IPR002645">
    <property type="entry name" value="STAS_dom"/>
</dbReference>
<dbReference type="PANTHER" id="PTHR33495">
    <property type="entry name" value="ANTI-SIGMA FACTOR ANTAGONIST TM_1081-RELATED-RELATED"/>
    <property type="match status" value="1"/>
</dbReference>
<evidence type="ECO:0000259" key="1">
    <source>
        <dbReference type="PROSITE" id="PS50801"/>
    </source>
</evidence>
<dbReference type="SUPFAM" id="SSF52091">
    <property type="entry name" value="SpoIIaa-like"/>
    <property type="match status" value="1"/>
</dbReference>
<evidence type="ECO:0000313" key="2">
    <source>
        <dbReference type="EMBL" id="OIQ88862.1"/>
    </source>
</evidence>
<dbReference type="CDD" id="cd07043">
    <property type="entry name" value="STAS_anti-anti-sigma_factors"/>
    <property type="match status" value="1"/>
</dbReference>
<name>A0A1J5QYT6_9ZZZZ</name>
<dbReference type="InterPro" id="IPR036513">
    <property type="entry name" value="STAS_dom_sf"/>
</dbReference>
<dbReference type="EMBL" id="MLJW01000354">
    <property type="protein sequence ID" value="OIQ88862.1"/>
    <property type="molecule type" value="Genomic_DNA"/>
</dbReference>
<dbReference type="Pfam" id="PF13466">
    <property type="entry name" value="STAS_2"/>
    <property type="match status" value="1"/>
</dbReference>
<dbReference type="AlphaFoldDB" id="A0A1J5QYT6"/>
<accession>A0A1J5QYT6</accession>
<reference evidence="2" key="1">
    <citation type="submission" date="2016-10" db="EMBL/GenBank/DDBJ databases">
        <title>Sequence of Gallionella enrichment culture.</title>
        <authorList>
            <person name="Poehlein A."/>
            <person name="Muehling M."/>
            <person name="Daniel R."/>
        </authorList>
    </citation>
    <scope>NUCLEOTIDE SEQUENCE</scope>
</reference>
<comment type="caution">
    <text evidence="2">The sequence shown here is derived from an EMBL/GenBank/DDBJ whole genome shotgun (WGS) entry which is preliminary data.</text>
</comment>
<sequence>MDYEIIVDQDSVGTLRCQGRLTLPASGGFATVSDQMKATGCRTWIVDLSGVDFIDSAGMWTLLMMRDVVMQMNGRLTLSGAAGQVAKALRLTRFDDLIGVEP</sequence>
<dbReference type="PROSITE" id="PS50801">
    <property type="entry name" value="STAS"/>
    <property type="match status" value="1"/>
</dbReference>
<gene>
    <name evidence="2" type="ORF">GALL_292350</name>
</gene>
<dbReference type="GO" id="GO:0043856">
    <property type="term" value="F:anti-sigma factor antagonist activity"/>
    <property type="evidence" value="ECO:0007669"/>
    <property type="project" value="TreeGrafter"/>
</dbReference>
<organism evidence="2">
    <name type="scientific">mine drainage metagenome</name>
    <dbReference type="NCBI Taxonomy" id="410659"/>
    <lineage>
        <taxon>unclassified sequences</taxon>
        <taxon>metagenomes</taxon>
        <taxon>ecological metagenomes</taxon>
    </lineage>
</organism>
<protein>
    <submittedName>
        <fullName evidence="2">STAS domain protein</fullName>
    </submittedName>
</protein>
<dbReference type="PANTHER" id="PTHR33495:SF15">
    <property type="entry name" value="STAS DOMAIN-CONTAINING PROTEIN"/>
    <property type="match status" value="1"/>
</dbReference>
<dbReference type="InterPro" id="IPR058548">
    <property type="entry name" value="MlaB-like_STAS"/>
</dbReference>
<feature type="domain" description="STAS" evidence="1">
    <location>
        <begin position="2"/>
        <end position="102"/>
    </location>
</feature>
<dbReference type="Gene3D" id="3.30.750.24">
    <property type="entry name" value="STAS domain"/>
    <property type="match status" value="1"/>
</dbReference>
<proteinExistence type="predicted"/>